<feature type="domain" description="DNA mismatch repair protein S5" evidence="8">
    <location>
        <begin position="212"/>
        <end position="330"/>
    </location>
</feature>
<dbReference type="InterPro" id="IPR020568">
    <property type="entry name" value="Ribosomal_Su5_D2-typ_SF"/>
</dbReference>
<dbReference type="PROSITE" id="PS00058">
    <property type="entry name" value="DNA_MISMATCH_REPAIR_1"/>
    <property type="match status" value="1"/>
</dbReference>
<dbReference type="SMART" id="SM00853">
    <property type="entry name" value="MutL_C"/>
    <property type="match status" value="1"/>
</dbReference>
<protein>
    <recommendedName>
        <fullName evidence="2 5">DNA mismatch repair protein MutL</fullName>
    </recommendedName>
</protein>
<feature type="compositionally biased region" description="Basic and acidic residues" evidence="6">
    <location>
        <begin position="399"/>
        <end position="411"/>
    </location>
</feature>
<dbReference type="PANTHER" id="PTHR10073">
    <property type="entry name" value="DNA MISMATCH REPAIR PROTEIN MLH, PMS, MUTL"/>
    <property type="match status" value="1"/>
</dbReference>
<sequence>MPIQILPARLANQIAAGEVVERPASVVKELVENSLDAGATRIEIDIDKGGSRTIRIRDNGKGIPKDELQLALSRHATSKIATLDDLEAIASLGFRGEALASISSVSRLTLTSRTAAQEEAWAAYAEGREMEVTLKPAAHPVGTTLEVLDLFFNTPARRKFLRTEKTEFGHIDELLKRIALSRFDVTINVRHNGKTIRQYRAAQTQLQQERRLAAVCGSAFLNHALAVELEHGDLKLSGWICSPQGARAQNDIQYCYVNGRMMKDKLINHAIRQAYEGTLSGEQYAAYVLYIEVDPHQVDVNVHPAKHEVRFHQARLVHDFICQGLQSALQQSLAEPSAQYQAPTRASARANYDTPVPQVSEPSEPAECAPTSMMAAIARTPDYPNKAQASEWMPAAETPRNRSASDRRSESRAAASYPAHRQDSGGTASGRARHYGSETPSKQEVHAYQQLMQTPAQPESPERNLESIPYERPASAPGTPAETPLAATPRVAAASASGACAPVTDYPCAGLGKALCLVEQRYLLLNRDGGLALLSLDYAQRLRYKGQLRQAQGEGLKAQPLLIPHALPAEPAMIACAEQHALLLKQLGIQLKAKGKSGLIVMSVCLPLRQQNLQQLLPALLDYLASVAEDPDAQGWEPLLEWLAGQLVIPAATFSLSQAIQLVAELEQLWGETLEHYYSHLLRPVDVRAAVEAFNYD</sequence>
<accession>A0ABY5GEC1</accession>
<comment type="similarity">
    <text evidence="1 5">Belongs to the DNA mismatch repair MutL/HexB family.</text>
</comment>
<dbReference type="SUPFAM" id="SSF54211">
    <property type="entry name" value="Ribosomal protein S5 domain 2-like"/>
    <property type="match status" value="1"/>
</dbReference>
<reference evidence="9" key="1">
    <citation type="submission" date="2022-07" db="EMBL/GenBank/DDBJ databases">
        <title>Genome sequencing of Photobacterium atrarenae GJH2-4.</title>
        <authorList>
            <person name="Park S.-J."/>
        </authorList>
    </citation>
    <scope>NUCLEOTIDE SEQUENCE</scope>
    <source>
        <strain evidence="9">GJH2-4</strain>
    </source>
</reference>
<gene>
    <name evidence="5 9" type="primary">mutL</name>
    <name evidence="9" type="ORF">NNL38_14700</name>
</gene>
<keyword evidence="3 5" id="KW-0227">DNA damage</keyword>
<evidence type="ECO:0000256" key="1">
    <source>
        <dbReference type="ARBA" id="ARBA00006082"/>
    </source>
</evidence>
<dbReference type="InterPro" id="IPR014790">
    <property type="entry name" value="MutL_C"/>
</dbReference>
<evidence type="ECO:0000313" key="10">
    <source>
        <dbReference type="Proteomes" id="UP001057998"/>
    </source>
</evidence>
<dbReference type="InterPro" id="IPR037198">
    <property type="entry name" value="MutL_C_sf"/>
</dbReference>
<dbReference type="Pfam" id="PF13589">
    <property type="entry name" value="HATPase_c_3"/>
    <property type="match status" value="1"/>
</dbReference>
<dbReference type="GO" id="GO:0004519">
    <property type="term" value="F:endonuclease activity"/>
    <property type="evidence" value="ECO:0007669"/>
    <property type="project" value="UniProtKB-KW"/>
</dbReference>
<dbReference type="InterPro" id="IPR014721">
    <property type="entry name" value="Ribsml_uS5_D2-typ_fold_subgr"/>
</dbReference>
<evidence type="ECO:0000256" key="3">
    <source>
        <dbReference type="ARBA" id="ARBA00022763"/>
    </source>
</evidence>
<keyword evidence="10" id="KW-1185">Reference proteome</keyword>
<dbReference type="Gene3D" id="3.30.1370.100">
    <property type="entry name" value="MutL, C-terminal domain, regulatory subdomain"/>
    <property type="match status" value="1"/>
</dbReference>
<dbReference type="CDD" id="cd16926">
    <property type="entry name" value="HATPase_MutL-MLH-PMS-like"/>
    <property type="match status" value="1"/>
</dbReference>
<organism evidence="9 10">
    <name type="scientific">Photobacterium atrarenae</name>
    <dbReference type="NCBI Taxonomy" id="865757"/>
    <lineage>
        <taxon>Bacteria</taxon>
        <taxon>Pseudomonadati</taxon>
        <taxon>Pseudomonadota</taxon>
        <taxon>Gammaproteobacteria</taxon>
        <taxon>Vibrionales</taxon>
        <taxon>Vibrionaceae</taxon>
        <taxon>Photobacterium</taxon>
    </lineage>
</organism>
<evidence type="ECO:0000259" key="7">
    <source>
        <dbReference type="SMART" id="SM00853"/>
    </source>
</evidence>
<dbReference type="CDD" id="cd03482">
    <property type="entry name" value="MutL_Trans_MutL"/>
    <property type="match status" value="1"/>
</dbReference>
<evidence type="ECO:0000259" key="8">
    <source>
        <dbReference type="SMART" id="SM01340"/>
    </source>
</evidence>
<dbReference type="Proteomes" id="UP001057998">
    <property type="component" value="Chromosome 1"/>
</dbReference>
<dbReference type="Gene3D" id="3.30.230.10">
    <property type="match status" value="1"/>
</dbReference>
<dbReference type="InterPro" id="IPR014762">
    <property type="entry name" value="DNA_mismatch_repair_CS"/>
</dbReference>
<evidence type="ECO:0000256" key="4">
    <source>
        <dbReference type="ARBA" id="ARBA00023204"/>
    </source>
</evidence>
<dbReference type="Gene3D" id="3.30.565.10">
    <property type="entry name" value="Histidine kinase-like ATPase, C-terminal domain"/>
    <property type="match status" value="1"/>
</dbReference>
<evidence type="ECO:0000256" key="2">
    <source>
        <dbReference type="ARBA" id="ARBA00021975"/>
    </source>
</evidence>
<dbReference type="EMBL" id="CP101508">
    <property type="protein sequence ID" value="UTV27542.1"/>
    <property type="molecule type" value="Genomic_DNA"/>
</dbReference>
<dbReference type="SUPFAM" id="SSF118116">
    <property type="entry name" value="DNA mismatch repair protein MutL"/>
    <property type="match status" value="1"/>
</dbReference>
<dbReference type="InterPro" id="IPR013507">
    <property type="entry name" value="DNA_mismatch_S5_2-like"/>
</dbReference>
<feature type="domain" description="MutL C-terminal dimerisation" evidence="7">
    <location>
        <begin position="514"/>
        <end position="655"/>
    </location>
</feature>
<dbReference type="InterPro" id="IPR042120">
    <property type="entry name" value="MutL_C_dimsub"/>
</dbReference>
<dbReference type="NCBIfam" id="NF000948">
    <property type="entry name" value="PRK00095.1-1"/>
    <property type="match status" value="1"/>
</dbReference>
<dbReference type="InterPro" id="IPR042121">
    <property type="entry name" value="MutL_C_regsub"/>
</dbReference>
<keyword evidence="9" id="KW-0255">Endonuclease</keyword>
<dbReference type="InterPro" id="IPR038973">
    <property type="entry name" value="MutL/Mlh/Pms-like"/>
</dbReference>
<keyword evidence="9" id="KW-0378">Hydrolase</keyword>
<dbReference type="SMART" id="SM01340">
    <property type="entry name" value="DNA_mis_repair"/>
    <property type="match status" value="1"/>
</dbReference>
<evidence type="ECO:0000256" key="6">
    <source>
        <dbReference type="SAM" id="MobiDB-lite"/>
    </source>
</evidence>
<dbReference type="Pfam" id="PF01119">
    <property type="entry name" value="DNA_mis_repair"/>
    <property type="match status" value="1"/>
</dbReference>
<dbReference type="SUPFAM" id="SSF55874">
    <property type="entry name" value="ATPase domain of HSP90 chaperone/DNA topoisomerase II/histidine kinase"/>
    <property type="match status" value="1"/>
</dbReference>
<dbReference type="InterPro" id="IPR020667">
    <property type="entry name" value="DNA_mismatch_repair_MutL"/>
</dbReference>
<feature type="region of interest" description="Disordered" evidence="6">
    <location>
        <begin position="340"/>
        <end position="369"/>
    </location>
</feature>
<keyword evidence="9" id="KW-0540">Nuclease</keyword>
<dbReference type="NCBIfam" id="TIGR00585">
    <property type="entry name" value="mutl"/>
    <property type="match status" value="1"/>
</dbReference>
<dbReference type="Pfam" id="PF08676">
    <property type="entry name" value="MutL_C"/>
    <property type="match status" value="1"/>
</dbReference>
<feature type="region of interest" description="Disordered" evidence="6">
    <location>
        <begin position="385"/>
        <end position="484"/>
    </location>
</feature>
<dbReference type="InterPro" id="IPR036890">
    <property type="entry name" value="HATPase_C_sf"/>
</dbReference>
<dbReference type="RefSeq" id="WP_255388761.1">
    <property type="nucleotide sequence ID" value="NZ_CP101508.1"/>
</dbReference>
<dbReference type="InterPro" id="IPR002099">
    <property type="entry name" value="MutL/Mlh/PMS"/>
</dbReference>
<evidence type="ECO:0000256" key="5">
    <source>
        <dbReference type="HAMAP-Rule" id="MF_00149"/>
    </source>
</evidence>
<proteinExistence type="inferred from homology"/>
<dbReference type="Gene3D" id="3.30.1540.20">
    <property type="entry name" value="MutL, C-terminal domain, dimerisation subdomain"/>
    <property type="match status" value="1"/>
</dbReference>
<evidence type="ECO:0000313" key="9">
    <source>
        <dbReference type="EMBL" id="UTV27542.1"/>
    </source>
</evidence>
<dbReference type="PANTHER" id="PTHR10073:SF12">
    <property type="entry name" value="DNA MISMATCH REPAIR PROTEIN MLH1"/>
    <property type="match status" value="1"/>
</dbReference>
<name>A0ABY5GEC1_9GAMM</name>
<comment type="function">
    <text evidence="5">This protein is involved in the repair of mismatches in DNA. It is required for dam-dependent methyl-directed DNA mismatch repair. May act as a 'molecular matchmaker', a protein that promotes the formation of a stable complex between two or more DNA-binding proteins in an ATP-dependent manner without itself being part of a final effector complex.</text>
</comment>
<keyword evidence="4 5" id="KW-0234">DNA repair</keyword>
<dbReference type="HAMAP" id="MF_00149">
    <property type="entry name" value="DNA_mis_repair"/>
    <property type="match status" value="1"/>
</dbReference>